<dbReference type="OrthoDB" id="2642715at2"/>
<organism evidence="1 2">
    <name type="scientific">Paenibacillus herberti</name>
    <dbReference type="NCBI Taxonomy" id="1619309"/>
    <lineage>
        <taxon>Bacteria</taxon>
        <taxon>Bacillati</taxon>
        <taxon>Bacillota</taxon>
        <taxon>Bacilli</taxon>
        <taxon>Bacillales</taxon>
        <taxon>Paenibacillaceae</taxon>
        <taxon>Paenibacillus</taxon>
    </lineage>
</organism>
<sequence>MLEKLKGQKVMIHFIDGTLADDGVLEEADKQYVKYTTAYQELYIPVTSIRAISLNLKEREKAKVGFA</sequence>
<reference evidence="1 2" key="1">
    <citation type="submission" date="2017-07" db="EMBL/GenBank/DDBJ databases">
        <title>Paenibacillus herberti R33 genome sequencing and assembly.</title>
        <authorList>
            <person name="Su W."/>
        </authorList>
    </citation>
    <scope>NUCLEOTIDE SEQUENCE [LARGE SCALE GENOMIC DNA]</scope>
    <source>
        <strain evidence="1 2">R33</strain>
    </source>
</reference>
<evidence type="ECO:0000313" key="2">
    <source>
        <dbReference type="Proteomes" id="UP000215145"/>
    </source>
</evidence>
<evidence type="ECO:0000313" key="1">
    <source>
        <dbReference type="EMBL" id="OXM14862.1"/>
    </source>
</evidence>
<comment type="caution">
    <text evidence="1">The sequence shown here is derived from an EMBL/GenBank/DDBJ whole genome shotgun (WGS) entry which is preliminary data.</text>
</comment>
<dbReference type="AlphaFoldDB" id="A0A229NY85"/>
<dbReference type="EMBL" id="NMUQ01000002">
    <property type="protein sequence ID" value="OXM14862.1"/>
    <property type="molecule type" value="Genomic_DNA"/>
</dbReference>
<dbReference type="Proteomes" id="UP000215145">
    <property type="component" value="Unassembled WGS sequence"/>
</dbReference>
<accession>A0A229NY85</accession>
<keyword evidence="2" id="KW-1185">Reference proteome</keyword>
<protein>
    <submittedName>
        <fullName evidence="1">Uncharacterized protein</fullName>
    </submittedName>
</protein>
<proteinExistence type="predicted"/>
<dbReference type="RefSeq" id="WP_089525679.1">
    <property type="nucleotide sequence ID" value="NZ_NMUQ01000002.1"/>
</dbReference>
<gene>
    <name evidence="1" type="ORF">CGZ75_18525</name>
</gene>
<name>A0A229NY85_9BACL</name>